<comment type="caution">
    <text evidence="1">The sequence shown here is derived from an EMBL/GenBank/DDBJ whole genome shotgun (WGS) entry which is preliminary data.</text>
</comment>
<proteinExistence type="predicted"/>
<reference evidence="1" key="1">
    <citation type="journal article" date="2014" name="Front. Microbiol.">
        <title>High frequency of phylogenetically diverse reductive dehalogenase-homologous genes in deep subseafloor sedimentary metagenomes.</title>
        <authorList>
            <person name="Kawai M."/>
            <person name="Futagami T."/>
            <person name="Toyoda A."/>
            <person name="Takaki Y."/>
            <person name="Nishi S."/>
            <person name="Hori S."/>
            <person name="Arai W."/>
            <person name="Tsubouchi T."/>
            <person name="Morono Y."/>
            <person name="Uchiyama I."/>
            <person name="Ito T."/>
            <person name="Fujiyama A."/>
            <person name="Inagaki F."/>
            <person name="Takami H."/>
        </authorList>
    </citation>
    <scope>NUCLEOTIDE SEQUENCE</scope>
    <source>
        <strain evidence="1">Expedition CK06-06</strain>
    </source>
</reference>
<sequence>MDWLGKILKLSESIDSMSGTILLGDDKGENLEIPYRLFDESQSMLSFEEELRTEFPRA</sequence>
<protein>
    <submittedName>
        <fullName evidence="1">Uncharacterized protein</fullName>
    </submittedName>
</protein>
<dbReference type="EMBL" id="BARU01003033">
    <property type="protein sequence ID" value="GAH19975.1"/>
    <property type="molecule type" value="Genomic_DNA"/>
</dbReference>
<organism evidence="1">
    <name type="scientific">marine sediment metagenome</name>
    <dbReference type="NCBI Taxonomy" id="412755"/>
    <lineage>
        <taxon>unclassified sequences</taxon>
        <taxon>metagenomes</taxon>
        <taxon>ecological metagenomes</taxon>
    </lineage>
</organism>
<evidence type="ECO:0000313" key="1">
    <source>
        <dbReference type="EMBL" id="GAH19975.1"/>
    </source>
</evidence>
<dbReference type="AlphaFoldDB" id="X1EI12"/>
<name>X1EI12_9ZZZZ</name>
<gene>
    <name evidence="1" type="ORF">S03H2_06793</name>
</gene>
<accession>X1EI12</accession>